<feature type="compositionally biased region" description="Gly residues" evidence="1">
    <location>
        <begin position="43"/>
        <end position="56"/>
    </location>
</feature>
<dbReference type="AlphaFoldDB" id="A0AAW2H0C2"/>
<organism evidence="2 3">
    <name type="scientific">Cardiocondyla obscurior</name>
    <dbReference type="NCBI Taxonomy" id="286306"/>
    <lineage>
        <taxon>Eukaryota</taxon>
        <taxon>Metazoa</taxon>
        <taxon>Ecdysozoa</taxon>
        <taxon>Arthropoda</taxon>
        <taxon>Hexapoda</taxon>
        <taxon>Insecta</taxon>
        <taxon>Pterygota</taxon>
        <taxon>Neoptera</taxon>
        <taxon>Endopterygota</taxon>
        <taxon>Hymenoptera</taxon>
        <taxon>Apocrita</taxon>
        <taxon>Aculeata</taxon>
        <taxon>Formicoidea</taxon>
        <taxon>Formicidae</taxon>
        <taxon>Myrmicinae</taxon>
        <taxon>Cardiocondyla</taxon>
    </lineage>
</organism>
<gene>
    <name evidence="2" type="ORF">PUN28_000628</name>
</gene>
<sequence length="73" mass="7664">MDSSSIDTRTRRGVRTRHKGAADCIYPDGGERGGGVFDAKATGGNGSQKGRGGADWYGRGCGSRTITFRSAPR</sequence>
<dbReference type="Proteomes" id="UP001430953">
    <property type="component" value="Unassembled WGS sequence"/>
</dbReference>
<keyword evidence="3" id="KW-1185">Reference proteome</keyword>
<protein>
    <submittedName>
        <fullName evidence="2">Uncharacterized protein</fullName>
    </submittedName>
</protein>
<evidence type="ECO:0000313" key="3">
    <source>
        <dbReference type="Proteomes" id="UP001430953"/>
    </source>
</evidence>
<proteinExistence type="predicted"/>
<name>A0AAW2H0C2_9HYME</name>
<feature type="region of interest" description="Disordered" evidence="1">
    <location>
        <begin position="1"/>
        <end position="56"/>
    </location>
</feature>
<comment type="caution">
    <text evidence="2">The sequence shown here is derived from an EMBL/GenBank/DDBJ whole genome shotgun (WGS) entry which is preliminary data.</text>
</comment>
<evidence type="ECO:0000313" key="2">
    <source>
        <dbReference type="EMBL" id="KAL0133016.1"/>
    </source>
</evidence>
<accession>A0AAW2H0C2</accession>
<dbReference type="EMBL" id="JADYXP020000001">
    <property type="protein sequence ID" value="KAL0133016.1"/>
    <property type="molecule type" value="Genomic_DNA"/>
</dbReference>
<reference evidence="2 3" key="1">
    <citation type="submission" date="2023-03" db="EMBL/GenBank/DDBJ databases">
        <title>High recombination rates correlate with genetic variation in Cardiocondyla obscurior ants.</title>
        <authorList>
            <person name="Errbii M."/>
        </authorList>
    </citation>
    <scope>NUCLEOTIDE SEQUENCE [LARGE SCALE GENOMIC DNA]</scope>
    <source>
        <strain evidence="2">Alpha-2009</strain>
        <tissue evidence="2">Whole body</tissue>
    </source>
</reference>
<evidence type="ECO:0000256" key="1">
    <source>
        <dbReference type="SAM" id="MobiDB-lite"/>
    </source>
</evidence>